<dbReference type="InterPro" id="IPR038464">
    <property type="entry name" value="Ribosomal_eL38_sf"/>
</dbReference>
<dbReference type="PANTHER" id="PTHR10965">
    <property type="entry name" value="60S RIBOSOMAL PROTEIN L38"/>
    <property type="match status" value="1"/>
</dbReference>
<keyword evidence="3 6" id="KW-0687">Ribonucleoprotein</keyword>
<comment type="similarity">
    <text evidence="1 6">Belongs to the eukaryotic ribosomal protein eL38 family.</text>
</comment>
<dbReference type="AlphaFoldDB" id="A0A4W2HH78"/>
<dbReference type="GO" id="GO:0022618">
    <property type="term" value="P:protein-RNA complex assembly"/>
    <property type="evidence" value="ECO:0007669"/>
    <property type="project" value="TreeGrafter"/>
</dbReference>
<evidence type="ECO:0000313" key="7">
    <source>
        <dbReference type="Ensembl" id="ENSBIXP00005029171.1"/>
    </source>
</evidence>
<dbReference type="GO" id="GO:0022625">
    <property type="term" value="C:cytosolic large ribosomal subunit"/>
    <property type="evidence" value="ECO:0007669"/>
    <property type="project" value="TreeGrafter"/>
</dbReference>
<dbReference type="InterPro" id="IPR002675">
    <property type="entry name" value="Ribosomal_eL38"/>
</dbReference>
<dbReference type="Pfam" id="PF01781">
    <property type="entry name" value="Ribosomal_L38e"/>
    <property type="match status" value="1"/>
</dbReference>
<evidence type="ECO:0000256" key="2">
    <source>
        <dbReference type="ARBA" id="ARBA00022980"/>
    </source>
</evidence>
<organism evidence="7 8">
    <name type="scientific">Bos indicus x Bos taurus</name>
    <name type="common">Hybrid cattle</name>
    <dbReference type="NCBI Taxonomy" id="30522"/>
    <lineage>
        <taxon>Eukaryota</taxon>
        <taxon>Metazoa</taxon>
        <taxon>Chordata</taxon>
        <taxon>Craniata</taxon>
        <taxon>Vertebrata</taxon>
        <taxon>Euteleostomi</taxon>
        <taxon>Mammalia</taxon>
        <taxon>Eutheria</taxon>
        <taxon>Laurasiatheria</taxon>
        <taxon>Artiodactyla</taxon>
        <taxon>Ruminantia</taxon>
        <taxon>Pecora</taxon>
        <taxon>Bovidae</taxon>
        <taxon>Bovinae</taxon>
        <taxon>Bos</taxon>
    </lineage>
</organism>
<reference evidence="7 8" key="1">
    <citation type="submission" date="2018-11" db="EMBL/GenBank/DDBJ databases">
        <title>Haplotype-resolved cattle genomes.</title>
        <authorList>
            <person name="Low W.Y."/>
            <person name="Tearle R."/>
            <person name="Bickhart D.M."/>
            <person name="Rosen B.D."/>
            <person name="Koren S."/>
            <person name="Rhie A."/>
            <person name="Hiendleder S."/>
            <person name="Phillippy A.M."/>
            <person name="Smith T.P.L."/>
            <person name="Williams J.L."/>
        </authorList>
    </citation>
    <scope>NUCLEOTIDE SEQUENCE [LARGE SCALE GENOMIC DNA]</scope>
</reference>
<evidence type="ECO:0000256" key="3">
    <source>
        <dbReference type="ARBA" id="ARBA00023274"/>
    </source>
</evidence>
<dbReference type="Ensembl" id="ENSBIXT00005011599.1">
    <property type="protein sequence ID" value="ENSBIXP00005029171.1"/>
    <property type="gene ID" value="ENSBIXG00005009064.1"/>
</dbReference>
<protein>
    <recommendedName>
        <fullName evidence="4">Large ribosomal subunit protein eL38</fullName>
    </recommendedName>
    <alternativeName>
        <fullName evidence="5">60S ribosomal protein L38</fullName>
    </alternativeName>
</protein>
<dbReference type="GO" id="GO:0006412">
    <property type="term" value="P:translation"/>
    <property type="evidence" value="ECO:0007669"/>
    <property type="project" value="InterPro"/>
</dbReference>
<keyword evidence="2 6" id="KW-0689">Ribosomal protein</keyword>
<reference evidence="7" key="2">
    <citation type="submission" date="2025-08" db="UniProtKB">
        <authorList>
            <consortium name="Ensembl"/>
        </authorList>
    </citation>
    <scope>IDENTIFICATION</scope>
</reference>
<proteinExistence type="inferred from homology"/>
<dbReference type="GeneTree" id="ENSGT00390000003718"/>
<dbReference type="PANTHER" id="PTHR10965:SF0">
    <property type="entry name" value="LARGE RIBOSOMAL SUBUNIT PROTEIN EL38"/>
    <property type="match status" value="1"/>
</dbReference>
<evidence type="ECO:0000256" key="1">
    <source>
        <dbReference type="ARBA" id="ARBA00007803"/>
    </source>
</evidence>
<sequence length="71" mass="8019">MQTGGTEEIKSLLLTAGRKHARSVKIKKSKDDVKFKARCSRCLYTLVITDKEKAETWTRSLPPGLAEKELK</sequence>
<name>A0A4W2HH78_BOBOX</name>
<accession>A0A4W2HH78</accession>
<evidence type="ECO:0000313" key="8">
    <source>
        <dbReference type="Proteomes" id="UP000429181"/>
    </source>
</evidence>
<dbReference type="Gene3D" id="3.30.720.90">
    <property type="match status" value="1"/>
</dbReference>
<evidence type="ECO:0000256" key="4">
    <source>
        <dbReference type="ARBA" id="ARBA00035235"/>
    </source>
</evidence>
<dbReference type="FunFam" id="3.30.720.90:FF:000001">
    <property type="entry name" value="60S ribosomal protein L38"/>
    <property type="match status" value="1"/>
</dbReference>
<dbReference type="Proteomes" id="UP000429181">
    <property type="component" value="Chromosome 5"/>
</dbReference>
<dbReference type="GO" id="GO:0003735">
    <property type="term" value="F:structural constituent of ribosome"/>
    <property type="evidence" value="ECO:0007669"/>
    <property type="project" value="InterPro"/>
</dbReference>
<evidence type="ECO:0000256" key="6">
    <source>
        <dbReference type="RuleBase" id="RU003445"/>
    </source>
</evidence>
<evidence type="ECO:0000256" key="5">
    <source>
        <dbReference type="ARBA" id="ARBA00035338"/>
    </source>
</evidence>